<keyword evidence="3" id="KW-1185">Reference proteome</keyword>
<name>A0A9P5CQE8_CRYP1</name>
<feature type="compositionally biased region" description="Basic residues" evidence="1">
    <location>
        <begin position="189"/>
        <end position="200"/>
    </location>
</feature>
<sequence>MNRLRRIMTEKVNAETAEQFVSGFINENEPWLLKVLEDYKSSMFHIADLTVPTIDDDYEEDNTDARSFTIPLAMEASPTTARFEPIFNMGPPPSRAGGCNLSKQTGINDAVRFTQHPFEDDTALKHFNDKRRRCHEPKSRYTEEDIIRGFACRVYWNARAQEEASDDDFIKSNESVKKKRQIADAAKGSAKKPGRGRGKKKSGEIGPQSGQAHDGSSGEDMEGSYREEIPIC</sequence>
<feature type="region of interest" description="Disordered" evidence="1">
    <location>
        <begin position="171"/>
        <end position="232"/>
    </location>
</feature>
<evidence type="ECO:0000313" key="2">
    <source>
        <dbReference type="EMBL" id="KAF3766161.1"/>
    </source>
</evidence>
<dbReference type="RefSeq" id="XP_040777122.1">
    <property type="nucleotide sequence ID" value="XM_040925175.1"/>
</dbReference>
<reference evidence="2" key="1">
    <citation type="journal article" date="2020" name="Phytopathology">
        <title>Genome sequence of the chestnut blight fungus Cryphonectria parasitica EP155: A fundamental resource for an archetypical invasive plant pathogen.</title>
        <authorList>
            <person name="Crouch J.A."/>
            <person name="Dawe A."/>
            <person name="Aerts A."/>
            <person name="Barry K."/>
            <person name="Churchill A.C.L."/>
            <person name="Grimwood J."/>
            <person name="Hillman B."/>
            <person name="Milgroom M.G."/>
            <person name="Pangilinan J."/>
            <person name="Smith M."/>
            <person name="Salamov A."/>
            <person name="Schmutz J."/>
            <person name="Yadav J."/>
            <person name="Grigoriev I.V."/>
            <person name="Nuss D."/>
        </authorList>
    </citation>
    <scope>NUCLEOTIDE SEQUENCE</scope>
    <source>
        <strain evidence="2">EP155</strain>
    </source>
</reference>
<protein>
    <submittedName>
        <fullName evidence="2">Uncharacterized protein</fullName>
    </submittedName>
</protein>
<feature type="compositionally biased region" description="Basic and acidic residues" evidence="1">
    <location>
        <begin position="223"/>
        <end position="232"/>
    </location>
</feature>
<dbReference type="EMBL" id="MU032347">
    <property type="protein sequence ID" value="KAF3766161.1"/>
    <property type="molecule type" value="Genomic_DNA"/>
</dbReference>
<dbReference type="Proteomes" id="UP000803844">
    <property type="component" value="Unassembled WGS sequence"/>
</dbReference>
<accession>A0A9P5CQE8</accession>
<organism evidence="2 3">
    <name type="scientific">Cryphonectria parasitica (strain ATCC 38755 / EP155)</name>
    <dbReference type="NCBI Taxonomy" id="660469"/>
    <lineage>
        <taxon>Eukaryota</taxon>
        <taxon>Fungi</taxon>
        <taxon>Dikarya</taxon>
        <taxon>Ascomycota</taxon>
        <taxon>Pezizomycotina</taxon>
        <taxon>Sordariomycetes</taxon>
        <taxon>Sordariomycetidae</taxon>
        <taxon>Diaporthales</taxon>
        <taxon>Cryphonectriaceae</taxon>
        <taxon>Cryphonectria-Endothia species complex</taxon>
        <taxon>Cryphonectria</taxon>
    </lineage>
</organism>
<dbReference type="AlphaFoldDB" id="A0A9P5CQE8"/>
<evidence type="ECO:0000256" key="1">
    <source>
        <dbReference type="SAM" id="MobiDB-lite"/>
    </source>
</evidence>
<evidence type="ECO:0000313" key="3">
    <source>
        <dbReference type="Proteomes" id="UP000803844"/>
    </source>
</evidence>
<proteinExistence type="predicted"/>
<gene>
    <name evidence="2" type="ORF">M406DRAFT_68531</name>
</gene>
<comment type="caution">
    <text evidence="2">The sequence shown here is derived from an EMBL/GenBank/DDBJ whole genome shotgun (WGS) entry which is preliminary data.</text>
</comment>
<dbReference type="GeneID" id="63842304"/>